<comment type="caution">
    <text evidence="2">The sequence shown here is derived from an EMBL/GenBank/DDBJ whole genome shotgun (WGS) entry which is preliminary data.</text>
</comment>
<dbReference type="EMBL" id="CAMXCT030003236">
    <property type="protein sequence ID" value="CAL4790591.1"/>
    <property type="molecule type" value="Genomic_DNA"/>
</dbReference>
<keyword evidence="4" id="KW-1185">Reference proteome</keyword>
<dbReference type="Gene3D" id="3.40.50.150">
    <property type="entry name" value="Vaccinia Virus protein VP39"/>
    <property type="match status" value="1"/>
</dbReference>
<dbReference type="Proteomes" id="UP001152797">
    <property type="component" value="Unassembled WGS sequence"/>
</dbReference>
<feature type="domain" description="Methyltransferase type 11" evidence="1">
    <location>
        <begin position="92"/>
        <end position="184"/>
    </location>
</feature>
<dbReference type="InterPro" id="IPR013216">
    <property type="entry name" value="Methyltransf_11"/>
</dbReference>
<protein>
    <submittedName>
        <fullName evidence="3">Sodium/hydrogen exchanger 8</fullName>
    </submittedName>
</protein>
<organism evidence="2">
    <name type="scientific">Cladocopium goreaui</name>
    <dbReference type="NCBI Taxonomy" id="2562237"/>
    <lineage>
        <taxon>Eukaryota</taxon>
        <taxon>Sar</taxon>
        <taxon>Alveolata</taxon>
        <taxon>Dinophyceae</taxon>
        <taxon>Suessiales</taxon>
        <taxon>Symbiodiniaceae</taxon>
        <taxon>Cladocopium</taxon>
    </lineage>
</organism>
<evidence type="ECO:0000313" key="3">
    <source>
        <dbReference type="EMBL" id="CAL4790591.1"/>
    </source>
</evidence>
<reference evidence="3 4" key="2">
    <citation type="submission" date="2024-05" db="EMBL/GenBank/DDBJ databases">
        <authorList>
            <person name="Chen Y."/>
            <person name="Shah S."/>
            <person name="Dougan E. K."/>
            <person name="Thang M."/>
            <person name="Chan C."/>
        </authorList>
    </citation>
    <scope>NUCLEOTIDE SEQUENCE [LARGE SCALE GENOMIC DNA]</scope>
</reference>
<sequence length="184" mass="20018">MAPELGIEGNLGCCDPYGNGDFFCKTQPGCYQAYDSCFPRKSKIGGPGLDFLMDAQKDFLNHKLQGGSNDDLMKCRQIARAIEGMSLETKVLDVGAGTAPCKPIIRSLGYGYTAQDAKEYVGTEAIAGSVFLHGYADIDIVSDIADMPLPNKSFNVIVCTDVLEHVLRPREAIHEMGRLLKRHG</sequence>
<dbReference type="OrthoDB" id="406352at2759"/>
<accession>A0A9P1G705</accession>
<dbReference type="GO" id="GO:0008757">
    <property type="term" value="F:S-adenosylmethionine-dependent methyltransferase activity"/>
    <property type="evidence" value="ECO:0007669"/>
    <property type="project" value="InterPro"/>
</dbReference>
<dbReference type="SUPFAM" id="SSF53335">
    <property type="entry name" value="S-adenosyl-L-methionine-dependent methyltransferases"/>
    <property type="match status" value="1"/>
</dbReference>
<dbReference type="EMBL" id="CAMXCT020003236">
    <property type="protein sequence ID" value="CAL1156654.1"/>
    <property type="molecule type" value="Genomic_DNA"/>
</dbReference>
<dbReference type="InterPro" id="IPR029063">
    <property type="entry name" value="SAM-dependent_MTases_sf"/>
</dbReference>
<dbReference type="EMBL" id="CAMXCT010003236">
    <property type="protein sequence ID" value="CAI4003279.1"/>
    <property type="molecule type" value="Genomic_DNA"/>
</dbReference>
<name>A0A9P1G705_9DINO</name>
<dbReference type="CDD" id="cd02440">
    <property type="entry name" value="AdoMet_MTases"/>
    <property type="match status" value="1"/>
</dbReference>
<evidence type="ECO:0000313" key="4">
    <source>
        <dbReference type="Proteomes" id="UP001152797"/>
    </source>
</evidence>
<dbReference type="AlphaFoldDB" id="A0A9P1G705"/>
<dbReference type="Pfam" id="PF08241">
    <property type="entry name" value="Methyltransf_11"/>
    <property type="match status" value="1"/>
</dbReference>
<proteinExistence type="predicted"/>
<gene>
    <name evidence="2" type="ORF">C1SCF055_LOCUS29159</name>
</gene>
<evidence type="ECO:0000313" key="2">
    <source>
        <dbReference type="EMBL" id="CAI4003279.1"/>
    </source>
</evidence>
<evidence type="ECO:0000259" key="1">
    <source>
        <dbReference type="Pfam" id="PF08241"/>
    </source>
</evidence>
<reference evidence="2" key="1">
    <citation type="submission" date="2022-10" db="EMBL/GenBank/DDBJ databases">
        <authorList>
            <person name="Chen Y."/>
            <person name="Dougan E. K."/>
            <person name="Chan C."/>
            <person name="Rhodes N."/>
            <person name="Thang M."/>
        </authorList>
    </citation>
    <scope>NUCLEOTIDE SEQUENCE</scope>
</reference>